<dbReference type="InterPro" id="IPR000642">
    <property type="entry name" value="Peptidase_M41"/>
</dbReference>
<evidence type="ECO:0000256" key="9">
    <source>
        <dbReference type="ARBA" id="ARBA00022801"/>
    </source>
</evidence>
<dbReference type="InterPro" id="IPR003960">
    <property type="entry name" value="ATPase_AAA_CS"/>
</dbReference>
<dbReference type="Pfam" id="PF00004">
    <property type="entry name" value="AAA"/>
    <property type="match status" value="1"/>
</dbReference>
<evidence type="ECO:0000256" key="6">
    <source>
        <dbReference type="ARBA" id="ARBA00022692"/>
    </source>
</evidence>
<feature type="region of interest" description="Disordered" evidence="16">
    <location>
        <begin position="752"/>
        <end position="787"/>
    </location>
</feature>
<dbReference type="CDD" id="cd19501">
    <property type="entry name" value="RecA-like_FtsH"/>
    <property type="match status" value="1"/>
</dbReference>
<evidence type="ECO:0000256" key="10">
    <source>
        <dbReference type="ARBA" id="ARBA00022833"/>
    </source>
</evidence>
<dbReference type="OMA" id="ARQKGNF"/>
<name>A0A0G4J299_PLABS</name>
<dbReference type="OrthoDB" id="1413014at2759"/>
<dbReference type="Gene3D" id="1.20.58.760">
    <property type="entry name" value="Peptidase M41"/>
    <property type="match status" value="1"/>
</dbReference>
<dbReference type="Pfam" id="PF01434">
    <property type="entry name" value="Peptidase_M41"/>
    <property type="match status" value="1"/>
</dbReference>
<feature type="region of interest" description="Disordered" evidence="16">
    <location>
        <begin position="54"/>
        <end position="91"/>
    </location>
</feature>
<keyword evidence="20" id="KW-1185">Reference proteome</keyword>
<dbReference type="EMBL" id="OVEO01000017">
    <property type="protein sequence ID" value="SPR01474.1"/>
    <property type="molecule type" value="Genomic_DNA"/>
</dbReference>
<dbReference type="PROSITE" id="PS00674">
    <property type="entry name" value="AAA"/>
    <property type="match status" value="1"/>
</dbReference>
<keyword evidence="8" id="KW-0547">Nucleotide-binding</keyword>
<dbReference type="InterPro" id="IPR041569">
    <property type="entry name" value="AAA_lid_3"/>
</dbReference>
<dbReference type="InterPro" id="IPR027417">
    <property type="entry name" value="P-loop_NTPase"/>
</dbReference>
<keyword evidence="6" id="KW-0812">Transmembrane</keyword>
<accession>A0A0G4J299</accession>
<organism evidence="18 20">
    <name type="scientific">Plasmodiophora brassicae</name>
    <name type="common">Clubroot disease agent</name>
    <dbReference type="NCBI Taxonomy" id="37360"/>
    <lineage>
        <taxon>Eukaryota</taxon>
        <taxon>Sar</taxon>
        <taxon>Rhizaria</taxon>
        <taxon>Endomyxa</taxon>
        <taxon>Phytomyxea</taxon>
        <taxon>Plasmodiophorida</taxon>
        <taxon>Plasmodiophoridae</taxon>
        <taxon>Plasmodiophora</taxon>
    </lineage>
</organism>
<dbReference type="FunFam" id="1.20.58.760:FF:000003">
    <property type="entry name" value="AFG3-like AAA ATPase 2"/>
    <property type="match status" value="1"/>
</dbReference>
<dbReference type="InterPro" id="IPR003593">
    <property type="entry name" value="AAA+_ATPase"/>
</dbReference>
<dbReference type="SUPFAM" id="SSF140990">
    <property type="entry name" value="FtsH protease domain-like"/>
    <property type="match status" value="1"/>
</dbReference>
<feature type="compositionally biased region" description="Basic and acidic residues" evidence="16">
    <location>
        <begin position="752"/>
        <end position="772"/>
    </location>
</feature>
<keyword evidence="11" id="KW-0067">ATP-binding</keyword>
<keyword evidence="14 19" id="KW-0496">Mitochondrion</keyword>
<proteinExistence type="inferred from homology"/>
<dbReference type="GO" id="GO:0004222">
    <property type="term" value="F:metalloendopeptidase activity"/>
    <property type="evidence" value="ECO:0007669"/>
    <property type="project" value="InterPro"/>
</dbReference>
<dbReference type="InterPro" id="IPR003959">
    <property type="entry name" value="ATPase_AAA_core"/>
</dbReference>
<dbReference type="PANTHER" id="PTHR43655:SF2">
    <property type="entry name" value="AFG3 LIKE MATRIX AAA PEPTIDASE SUBUNIT 2, ISOFORM A"/>
    <property type="match status" value="1"/>
</dbReference>
<evidence type="ECO:0000256" key="14">
    <source>
        <dbReference type="ARBA" id="ARBA00023128"/>
    </source>
</evidence>
<comment type="subcellular location">
    <subcellularLocation>
        <location evidence="2">Mitochondrion membrane</location>
        <topology evidence="2">Multi-pass membrane protein</topology>
    </subcellularLocation>
</comment>
<dbReference type="SUPFAM" id="SSF52540">
    <property type="entry name" value="P-loop containing nucleoside triphosphate hydrolases"/>
    <property type="match status" value="1"/>
</dbReference>
<dbReference type="GO" id="GO:0016887">
    <property type="term" value="F:ATP hydrolysis activity"/>
    <property type="evidence" value="ECO:0007669"/>
    <property type="project" value="InterPro"/>
</dbReference>
<dbReference type="GO" id="GO:0046872">
    <property type="term" value="F:metal ion binding"/>
    <property type="evidence" value="ECO:0007669"/>
    <property type="project" value="UniProtKB-KW"/>
</dbReference>
<dbReference type="GO" id="GO:0005524">
    <property type="term" value="F:ATP binding"/>
    <property type="evidence" value="ECO:0007669"/>
    <property type="project" value="UniProtKB-KW"/>
</dbReference>
<protein>
    <recommendedName>
        <fullName evidence="17">AAA+ ATPase domain-containing protein</fullName>
    </recommendedName>
</protein>
<evidence type="ECO:0000256" key="2">
    <source>
        <dbReference type="ARBA" id="ARBA00004225"/>
    </source>
</evidence>
<dbReference type="PANTHER" id="PTHR43655">
    <property type="entry name" value="ATP-DEPENDENT PROTEASE"/>
    <property type="match status" value="1"/>
</dbReference>
<dbReference type="EMBL" id="CDSF01000117">
    <property type="protein sequence ID" value="CEP01753.1"/>
    <property type="molecule type" value="Genomic_DNA"/>
</dbReference>
<dbReference type="Proteomes" id="UP000039324">
    <property type="component" value="Unassembled WGS sequence"/>
</dbReference>
<keyword evidence="13" id="KW-0482">Metalloprotease</keyword>
<evidence type="ECO:0000256" key="15">
    <source>
        <dbReference type="ARBA" id="ARBA00023136"/>
    </source>
</evidence>
<dbReference type="GO" id="GO:0034982">
    <property type="term" value="P:mitochondrial protein processing"/>
    <property type="evidence" value="ECO:0007669"/>
    <property type="project" value="TreeGrafter"/>
</dbReference>
<dbReference type="AlphaFoldDB" id="A0A0G4J299"/>
<keyword evidence="12" id="KW-1133">Transmembrane helix</keyword>
<evidence type="ECO:0000313" key="18">
    <source>
        <dbReference type="EMBL" id="CEP01753.1"/>
    </source>
</evidence>
<evidence type="ECO:0000313" key="21">
    <source>
        <dbReference type="Proteomes" id="UP000290189"/>
    </source>
</evidence>
<evidence type="ECO:0000256" key="1">
    <source>
        <dbReference type="ARBA" id="ARBA00001947"/>
    </source>
</evidence>
<dbReference type="InterPro" id="IPR050928">
    <property type="entry name" value="ATP-dep_Zn_Metalloprotease"/>
</dbReference>
<gene>
    <name evidence="18" type="ORF">PBRA_008695</name>
    <name evidence="19" type="ORF">PLBR_LOCUS8689</name>
</gene>
<dbReference type="NCBIfam" id="TIGR01241">
    <property type="entry name" value="FtsH_fam"/>
    <property type="match status" value="1"/>
</dbReference>
<evidence type="ECO:0000313" key="20">
    <source>
        <dbReference type="Proteomes" id="UP000039324"/>
    </source>
</evidence>
<comment type="similarity">
    <text evidence="3">In the C-terminal section; belongs to the peptidase M41 family.</text>
</comment>
<dbReference type="GO" id="GO:0005745">
    <property type="term" value="C:m-AAA complex"/>
    <property type="evidence" value="ECO:0007669"/>
    <property type="project" value="TreeGrafter"/>
</dbReference>
<dbReference type="InterPro" id="IPR005936">
    <property type="entry name" value="FtsH"/>
</dbReference>
<evidence type="ECO:0000256" key="11">
    <source>
        <dbReference type="ARBA" id="ARBA00022840"/>
    </source>
</evidence>
<feature type="domain" description="AAA+ ATPase" evidence="17">
    <location>
        <begin position="330"/>
        <end position="470"/>
    </location>
</feature>
<dbReference type="Gene3D" id="3.40.50.300">
    <property type="entry name" value="P-loop containing nucleotide triphosphate hydrolases"/>
    <property type="match status" value="1"/>
</dbReference>
<reference evidence="19 21" key="2">
    <citation type="submission" date="2018-03" db="EMBL/GenBank/DDBJ databases">
        <authorList>
            <person name="Fogelqvist J."/>
        </authorList>
    </citation>
    <scope>NUCLEOTIDE SEQUENCE [LARGE SCALE GENOMIC DNA]</scope>
</reference>
<dbReference type="Proteomes" id="UP000290189">
    <property type="component" value="Unassembled WGS sequence"/>
</dbReference>
<geneLocation type="mitochondrion" evidence="19"/>
<keyword evidence="15" id="KW-0472">Membrane</keyword>
<evidence type="ECO:0000256" key="3">
    <source>
        <dbReference type="ARBA" id="ARBA00010044"/>
    </source>
</evidence>
<keyword evidence="9" id="KW-0378">Hydrolase</keyword>
<dbReference type="STRING" id="37360.A0A0G4J299"/>
<dbReference type="FunFam" id="3.40.50.300:FF:000001">
    <property type="entry name" value="ATP-dependent zinc metalloprotease FtsH"/>
    <property type="match status" value="1"/>
</dbReference>
<evidence type="ECO:0000256" key="12">
    <source>
        <dbReference type="ARBA" id="ARBA00022989"/>
    </source>
</evidence>
<keyword evidence="7" id="KW-0479">Metal-binding</keyword>
<evidence type="ECO:0000256" key="5">
    <source>
        <dbReference type="ARBA" id="ARBA00022670"/>
    </source>
</evidence>
<evidence type="ECO:0000313" key="19">
    <source>
        <dbReference type="EMBL" id="SPR01474.1"/>
    </source>
</evidence>
<dbReference type="Pfam" id="PF17862">
    <property type="entry name" value="AAA_lid_3"/>
    <property type="match status" value="1"/>
</dbReference>
<comment type="similarity">
    <text evidence="4">In the N-terminal section; belongs to the AAA ATPase family.</text>
</comment>
<dbReference type="Gene3D" id="1.10.8.60">
    <property type="match status" value="1"/>
</dbReference>
<comment type="cofactor">
    <cofactor evidence="1">
        <name>Zn(2+)</name>
        <dbReference type="ChEBI" id="CHEBI:29105"/>
    </cofactor>
</comment>
<dbReference type="FunFam" id="1.10.8.60:FF:000019">
    <property type="entry name" value="AFG3-like AAA ATPase 2"/>
    <property type="match status" value="1"/>
</dbReference>
<dbReference type="InterPro" id="IPR037219">
    <property type="entry name" value="Peptidase_M41-like"/>
</dbReference>
<dbReference type="Gene3D" id="3.40.1690.20">
    <property type="match status" value="1"/>
</dbReference>
<evidence type="ECO:0000256" key="13">
    <source>
        <dbReference type="ARBA" id="ARBA00023049"/>
    </source>
</evidence>
<evidence type="ECO:0000256" key="4">
    <source>
        <dbReference type="ARBA" id="ARBA00010550"/>
    </source>
</evidence>
<reference evidence="18 20" key="1">
    <citation type="submission" date="2015-02" db="EMBL/GenBank/DDBJ databases">
        <authorList>
            <person name="Chooi Y.-H."/>
        </authorList>
    </citation>
    <scope>NUCLEOTIDE SEQUENCE [LARGE SCALE GENOMIC DNA]</scope>
    <source>
        <strain evidence="18">E3</strain>
    </source>
</reference>
<evidence type="ECO:0000259" key="17">
    <source>
        <dbReference type="SMART" id="SM00382"/>
    </source>
</evidence>
<sequence>MLRSLASRLRLVSPLAAAPARSSAYQRLWAVSPAIVRASKIPYGFRRFFPDGAPELAKEGDGKNDPSSSSSSSGRSSHEKPGGGNDKSPWPNWETHLTLAILTALGLTLSSSRITDGEREITFQEFRKRLLEPGLVDRIVIMNKQTARVYLRPSRTTTPTDRYRFEDDAEDAAPARRASLPDDAALMDLQAPRAQYYFTIGSVETFENSLNRVQEEMGVSPTDFVPIKYVNRTSWGQELLKFGPTLLLIGFWLFIMRGLSSSVGSGGGIGGGMKNIFQIGKAPAVRAGKDAKNKVLFKDVAGLDEAKREVSEFVDFLKNPKKYTQLGAKIPRGALLVGPPGTGKTMLARATAAEASVPFFSISGSDFIEMFVGVGPSRVRDLFAQAREAAPCIVFIDEIDAVGRARGKGGFSGGNDERENTLNQLLVEMDGFSTQSGVVVLAGTNRVDILDKALLRPGRFDRQISIDLPDIKGRQQIFKVHLKPLSLANPVDDIARRLASLTPGFSGADIANICNEAALIAARTDKQAVELVDFEAAVDRVIGGLAKENKIMTKQERELVAHHEAGHAVVGWFLRHADPLLKVTIVPRGTAALGFAQYLPKELNLMSEDQLRDMMCMALGGRASEQVFFDEVSTGAADDLKKITRIAYSTVTLFGMSKRVGNLSFPLDESSGNPAFYKPYSEKTAELIDEEVRSMVDQLYDRTLALVAEKRVLIEALAARLLVQETVTHKDLVEVLGERPYKSQQYIDYVEETSKEIPTKEDTPPEPAEKADAAAQTGTDDLSLKPA</sequence>
<keyword evidence="5" id="KW-0645">Protease</keyword>
<evidence type="ECO:0000256" key="8">
    <source>
        <dbReference type="ARBA" id="ARBA00022741"/>
    </source>
</evidence>
<dbReference type="SMART" id="SM00382">
    <property type="entry name" value="AAA"/>
    <property type="match status" value="1"/>
</dbReference>
<evidence type="ECO:0000256" key="16">
    <source>
        <dbReference type="SAM" id="MobiDB-lite"/>
    </source>
</evidence>
<dbReference type="GO" id="GO:0004176">
    <property type="term" value="F:ATP-dependent peptidase activity"/>
    <property type="evidence" value="ECO:0007669"/>
    <property type="project" value="InterPro"/>
</dbReference>
<dbReference type="HAMAP" id="MF_01458">
    <property type="entry name" value="FtsH"/>
    <property type="match status" value="1"/>
</dbReference>
<evidence type="ECO:0000256" key="7">
    <source>
        <dbReference type="ARBA" id="ARBA00022723"/>
    </source>
</evidence>
<keyword evidence="10" id="KW-0862">Zinc</keyword>